<reference evidence="2 3" key="1">
    <citation type="submission" date="2021-07" db="EMBL/GenBank/DDBJ databases">
        <title>Sequencing Streptomyces halstedii LGO-A4 genome an citrus endophytic actinomycete.</title>
        <authorList>
            <person name="Samborskyy M."/>
            <person name="Scott N."/>
            <person name="Deglau R."/>
            <person name="Dickens S."/>
            <person name="Oliveira L.G."/>
        </authorList>
    </citation>
    <scope>NUCLEOTIDE SEQUENCE [LARGE SCALE GENOMIC DNA]</scope>
    <source>
        <strain evidence="2 3">LGO-A4</strain>
    </source>
</reference>
<accession>A0ABS6TQQ9</accession>
<comment type="caution">
    <text evidence="2">The sequence shown here is derived from an EMBL/GenBank/DDBJ whole genome shotgun (WGS) entry which is preliminary data.</text>
</comment>
<feature type="compositionally biased region" description="Basic and acidic residues" evidence="1">
    <location>
        <begin position="260"/>
        <end position="270"/>
    </location>
</feature>
<protein>
    <recommendedName>
        <fullName evidence="4">DUF222 domain-containing protein</fullName>
    </recommendedName>
</protein>
<evidence type="ECO:0000313" key="2">
    <source>
        <dbReference type="EMBL" id="MBV7670607.1"/>
    </source>
</evidence>
<organism evidence="2 3">
    <name type="scientific">Streptomyces halstedii</name>
    <dbReference type="NCBI Taxonomy" id="1944"/>
    <lineage>
        <taxon>Bacteria</taxon>
        <taxon>Bacillati</taxon>
        <taxon>Actinomycetota</taxon>
        <taxon>Actinomycetes</taxon>
        <taxon>Kitasatosporales</taxon>
        <taxon>Streptomycetaceae</taxon>
        <taxon>Streptomyces</taxon>
    </lineage>
</organism>
<sequence length="282" mass="29726">MEKALGDRYDKGMTCADLGAAVKAVTLGKQPGEHSLRQAQAMKDVVLAVADGLDEDGGGLDQGLRLPLAEVLADYRVDLRENMGLTPVDYVRNGIASKPAWEDETGVHVSVNWRTALLPVVRAVSEDPDAYAVVREAVTRQAAEALAAMKPDGTGNTLSAPAAHSAWALGNLDGVAADVVSSLKSDRGREWQAAVLADLSRTGEGEKTAVPAFAEDAADYLVARWRGDVAAEGAEALERQAASMFGEWCDAVGVTGTDREEAAERIERGQRAAGRGALTDLD</sequence>
<evidence type="ECO:0000256" key="1">
    <source>
        <dbReference type="SAM" id="MobiDB-lite"/>
    </source>
</evidence>
<feature type="region of interest" description="Disordered" evidence="1">
    <location>
        <begin position="260"/>
        <end position="282"/>
    </location>
</feature>
<proteinExistence type="predicted"/>
<gene>
    <name evidence="2" type="ORF">STHAL_14170</name>
</gene>
<name>A0ABS6TQQ9_STRHA</name>
<evidence type="ECO:0000313" key="3">
    <source>
        <dbReference type="Proteomes" id="UP000735541"/>
    </source>
</evidence>
<dbReference type="EMBL" id="JAHUVW010000001">
    <property type="protein sequence ID" value="MBV7670607.1"/>
    <property type="molecule type" value="Genomic_DNA"/>
</dbReference>
<dbReference type="RefSeq" id="WP_228869142.1">
    <property type="nucleotide sequence ID" value="NZ_JAHUVW010000001.1"/>
</dbReference>
<dbReference type="Proteomes" id="UP000735541">
    <property type="component" value="Unassembled WGS sequence"/>
</dbReference>
<evidence type="ECO:0008006" key="4">
    <source>
        <dbReference type="Google" id="ProtNLM"/>
    </source>
</evidence>
<keyword evidence="3" id="KW-1185">Reference proteome</keyword>